<name>Z9JFA6_9GAMM</name>
<dbReference type="PATRIC" id="fig|1444770.3.peg.3048"/>
<evidence type="ECO:0000313" key="2">
    <source>
        <dbReference type="Proteomes" id="UP000020406"/>
    </source>
</evidence>
<gene>
    <name evidence="1" type="ORF">AF72_12865</name>
</gene>
<dbReference type="AlphaFoldDB" id="Z9JFA6"/>
<comment type="caution">
    <text evidence="1">The sequence shown here is derived from an EMBL/GenBank/DDBJ whole genome shotgun (WGS) entry which is preliminary data.</text>
</comment>
<organism evidence="1 2">
    <name type="scientific">Xylella taiwanensis</name>
    <dbReference type="NCBI Taxonomy" id="1444770"/>
    <lineage>
        <taxon>Bacteria</taxon>
        <taxon>Pseudomonadati</taxon>
        <taxon>Pseudomonadota</taxon>
        <taxon>Gammaproteobacteria</taxon>
        <taxon>Lysobacterales</taxon>
        <taxon>Lysobacteraceae</taxon>
        <taxon>Xylella</taxon>
    </lineage>
</organism>
<dbReference type="EMBL" id="JDSQ01000036">
    <property type="protein sequence ID" value="EWS77045.1"/>
    <property type="molecule type" value="Genomic_DNA"/>
</dbReference>
<dbReference type="Proteomes" id="UP000020406">
    <property type="component" value="Unassembled WGS sequence"/>
</dbReference>
<protein>
    <submittedName>
        <fullName evidence="1">Uncharacterized protein</fullName>
    </submittedName>
</protein>
<sequence length="45" mass="4921">MSVTCCHVHVRPPEDVVIDAMQCTEDEMEPSGHVADLKAPAGDLW</sequence>
<accession>Z9JFA6</accession>
<proteinExistence type="predicted"/>
<evidence type="ECO:0000313" key="1">
    <source>
        <dbReference type="EMBL" id="EWS77045.1"/>
    </source>
</evidence>
<reference evidence="1 2" key="1">
    <citation type="journal article" date="2014" name="Genome Announc.">
        <title>Draft Genome Sequence of Xylella fastidiosa Pear Leaf Scorch Strain in Taiwan.</title>
        <authorList>
            <person name="Su C.C."/>
            <person name="Deng W.L."/>
            <person name="Jan F.J."/>
            <person name="Chang C.J."/>
            <person name="Huang H."/>
            <person name="Chen J."/>
        </authorList>
    </citation>
    <scope>NUCLEOTIDE SEQUENCE [LARGE SCALE GENOMIC DNA]</scope>
    <source>
        <strain evidence="1 2">PLS229</strain>
    </source>
</reference>